<comment type="caution">
    <text evidence="2">The sequence shown here is derived from an EMBL/GenBank/DDBJ whole genome shotgun (WGS) entry which is preliminary data.</text>
</comment>
<feature type="chain" id="PRO_5040853755" evidence="1">
    <location>
        <begin position="25"/>
        <end position="205"/>
    </location>
</feature>
<dbReference type="AlphaFoldDB" id="A0A9W7XJL3"/>
<sequence length="205" mass="22407">MSFLFGIVHLWLFDCSLFPPPSEILGIRLAPENSSKNTEVSTWFQGHILTREEDAVKQYGLVGVPAQSPPTIHGCMISDHDTPTFYDLYITEYLDSEHKVKLCAINVERSGGTGDAVELCLTKESNSLVPSSHSISDLDVKIAHAKRLKFSTTKLLSGEQAKNYLSAFAPSALDKFASVRDDDGDGDDESKSVEIVVCKGAIIVD</sequence>
<dbReference type="Proteomes" id="UP001145021">
    <property type="component" value="Unassembled WGS sequence"/>
</dbReference>
<accession>A0A9W7XJL3</accession>
<gene>
    <name evidence="2" type="ORF">LPJ64_004205</name>
</gene>
<proteinExistence type="predicted"/>
<dbReference type="EMBL" id="JANBOH010000194">
    <property type="protein sequence ID" value="KAJ1644084.1"/>
    <property type="molecule type" value="Genomic_DNA"/>
</dbReference>
<evidence type="ECO:0000256" key="1">
    <source>
        <dbReference type="SAM" id="SignalP"/>
    </source>
</evidence>
<evidence type="ECO:0000313" key="3">
    <source>
        <dbReference type="Proteomes" id="UP001145021"/>
    </source>
</evidence>
<keyword evidence="1" id="KW-0732">Signal</keyword>
<reference evidence="2" key="1">
    <citation type="submission" date="2022-07" db="EMBL/GenBank/DDBJ databases">
        <title>Phylogenomic reconstructions and comparative analyses of Kickxellomycotina fungi.</title>
        <authorList>
            <person name="Reynolds N.K."/>
            <person name="Stajich J.E."/>
            <person name="Barry K."/>
            <person name="Grigoriev I.V."/>
            <person name="Crous P."/>
            <person name="Smith M.E."/>
        </authorList>
    </citation>
    <scope>NUCLEOTIDE SEQUENCE</scope>
    <source>
        <strain evidence="2">NBRC 105413</strain>
    </source>
</reference>
<name>A0A9W7XJL3_9FUNG</name>
<evidence type="ECO:0000313" key="2">
    <source>
        <dbReference type="EMBL" id="KAJ1644084.1"/>
    </source>
</evidence>
<feature type="signal peptide" evidence="1">
    <location>
        <begin position="1"/>
        <end position="24"/>
    </location>
</feature>
<organism evidence="2 3">
    <name type="scientific">Coemansia asiatica</name>
    <dbReference type="NCBI Taxonomy" id="1052880"/>
    <lineage>
        <taxon>Eukaryota</taxon>
        <taxon>Fungi</taxon>
        <taxon>Fungi incertae sedis</taxon>
        <taxon>Zoopagomycota</taxon>
        <taxon>Kickxellomycotina</taxon>
        <taxon>Kickxellomycetes</taxon>
        <taxon>Kickxellales</taxon>
        <taxon>Kickxellaceae</taxon>
        <taxon>Coemansia</taxon>
    </lineage>
</organism>
<protein>
    <submittedName>
        <fullName evidence="2">Uncharacterized protein</fullName>
    </submittedName>
</protein>
<keyword evidence="3" id="KW-1185">Reference proteome</keyword>